<dbReference type="GO" id="GO:0003697">
    <property type="term" value="F:single-stranded DNA binding"/>
    <property type="evidence" value="ECO:0007669"/>
    <property type="project" value="InterPro"/>
</dbReference>
<geneLocation type="plasmid" evidence="3">
    <name>p14b4</name>
</geneLocation>
<dbReference type="Proteomes" id="UP000245919">
    <property type="component" value="Plasmid p14B4"/>
</dbReference>
<accession>A0A2Z3KHH1</accession>
<dbReference type="RefSeq" id="WP_109991462.1">
    <property type="nucleotide sequence ID" value="NZ_CP028161.1"/>
</dbReference>
<gene>
    <name evidence="2" type="ORF">LL14B4_13015</name>
</gene>
<evidence type="ECO:0000313" key="3">
    <source>
        <dbReference type="Proteomes" id="UP000245919"/>
    </source>
</evidence>
<proteinExistence type="predicted"/>
<dbReference type="InterPro" id="IPR013610">
    <property type="entry name" value="ArdC_N"/>
</dbReference>
<protein>
    <recommendedName>
        <fullName evidence="1">N-terminal domain-containing protein</fullName>
    </recommendedName>
</protein>
<dbReference type="GeneID" id="89634698"/>
<dbReference type="Gene3D" id="1.10.10.2910">
    <property type="match status" value="1"/>
</dbReference>
<name>A0A2Z3KHH1_LACLL</name>
<dbReference type="EMBL" id="CP028161">
    <property type="protein sequence ID" value="AWN67120.1"/>
    <property type="molecule type" value="Genomic_DNA"/>
</dbReference>
<dbReference type="AlphaFoldDB" id="A0A2Z3KHH1"/>
<evidence type="ECO:0000259" key="1">
    <source>
        <dbReference type="Pfam" id="PF08401"/>
    </source>
</evidence>
<organism evidence="2 3">
    <name type="scientific">Lactococcus lactis subsp. lactis</name>
    <name type="common">Streptococcus lactis</name>
    <dbReference type="NCBI Taxonomy" id="1360"/>
    <lineage>
        <taxon>Bacteria</taxon>
        <taxon>Bacillati</taxon>
        <taxon>Bacillota</taxon>
        <taxon>Bacilli</taxon>
        <taxon>Lactobacillales</taxon>
        <taxon>Streptococcaceae</taxon>
        <taxon>Lactococcus</taxon>
    </lineage>
</organism>
<reference evidence="2 3" key="1">
    <citation type="submission" date="2018-03" db="EMBL/GenBank/DDBJ databases">
        <title>Genome sequence of Lactococcus lactis strain 14B4 from almond drupe.</title>
        <authorList>
            <person name="Tran T.D."/>
            <person name="McGarvey J.A."/>
            <person name="Huynh S."/>
            <person name="Parker C.T."/>
        </authorList>
    </citation>
    <scope>NUCLEOTIDE SEQUENCE [LARGE SCALE GENOMIC DNA]</scope>
    <source>
        <strain evidence="2 3">14B4</strain>
        <plasmid evidence="3">Plasmid p14b4</plasmid>
    </source>
</reference>
<evidence type="ECO:0000313" key="2">
    <source>
        <dbReference type="EMBL" id="AWN67120.1"/>
    </source>
</evidence>
<keyword evidence="2" id="KW-0614">Plasmid</keyword>
<dbReference type="Pfam" id="PF08401">
    <property type="entry name" value="ArdcN"/>
    <property type="match status" value="1"/>
</dbReference>
<sequence>MSINLVTIKETAIAEIVAATGSEQLIDKATRRNFVGLYDENTNWYIPLRANLGRKKPQGAVFDTPFKTTNPHFKRPGLDFQKAIYLEKDGVLPIRNTLPKEQSEFLEAHQDDVKRAFEQYILKVANHEMSDNQYFMSTPSLFPEGIEKIRQQVEQIVESTNQTEDHILESIELQTIEFTNEYDGDEYNMGKIPWSNLELEIASIEPNSWPDDGKYFVRAALVDRQDDVLDEVILTPFIVEIPDYTEEKWVEWFDTHADKVEDIIFSSAEVKALLEELDYRRLPADERQAILDEKNGVINLFDEQTQEPIILGIETYEKYTVEYHPAFENNRPDVNVSTGDKDISFAKDEDGELIVAASYRVDDLSNDEKREMKEIAEFKINHPEKSMQEFSIMKLQNESKEQALQMADDGTKMFEFQFYDELIPGSYDADKKTVKINFTARDTINYQHHQFVAEADVLSPINGKNKIQLSTARFFENNQDISKKLGVLDWTESKDNFKITLPQNKEDLKEEIEQAITSKISEARASDSLVEVAKISGEIDTLEGHLDEVSTQSIEESEQSVKPLSLQELIEQKDLKGIEEHIKSGIENYLDSETFKNYLDFALQFRQYSYRNKILIQGQNPKASLVAGYRAWQDKGRQVQRGEKALKIFVPNLAAKKDKDGKYLRDKEGNVIKEVKGFYLASVYDVRQTEGEPIPKPIYELEENINNPQKFDWYIKAITELSPVPIQFSEIKGTAKGFFVPSEKQITIRPGMSESQTIKTMLHEVTHSILHNNDVPVFGSPEYARQEIEAESVAYMVANSLGIETQEYSFGYLASWTDLGLSLENLENHLI</sequence>
<feature type="domain" description="N-terminal" evidence="1">
    <location>
        <begin position="595"/>
        <end position="666"/>
    </location>
</feature>